<evidence type="ECO:0000313" key="2">
    <source>
        <dbReference type="Proteomes" id="UP000231919"/>
    </source>
</evidence>
<keyword evidence="2" id="KW-1185">Reference proteome</keyword>
<name>A0ABX4N763_9LEPT</name>
<comment type="caution">
    <text evidence="1">The sequence shown here is derived from an EMBL/GenBank/DDBJ whole genome shotgun (WGS) entry which is preliminary data.</text>
</comment>
<gene>
    <name evidence="1" type="ORF">CH378_16280</name>
</gene>
<dbReference type="EMBL" id="NPDP01000033">
    <property type="protein sequence ID" value="PJZ28756.1"/>
    <property type="molecule type" value="Genomic_DNA"/>
</dbReference>
<dbReference type="Proteomes" id="UP000231919">
    <property type="component" value="Unassembled WGS sequence"/>
</dbReference>
<evidence type="ECO:0008006" key="3">
    <source>
        <dbReference type="Google" id="ProtNLM"/>
    </source>
</evidence>
<evidence type="ECO:0000313" key="1">
    <source>
        <dbReference type="EMBL" id="PJZ28756.1"/>
    </source>
</evidence>
<protein>
    <recommendedName>
        <fullName evidence="3">Phage tail protein</fullName>
    </recommendedName>
</protein>
<reference evidence="1 2" key="1">
    <citation type="submission" date="2017-07" db="EMBL/GenBank/DDBJ databases">
        <title>Leptospira spp. isolated from tropical soils.</title>
        <authorList>
            <person name="Thibeaux R."/>
            <person name="Iraola G."/>
            <person name="Ferres I."/>
            <person name="Bierque E."/>
            <person name="Girault D."/>
            <person name="Soupe-Gilbert M.-E."/>
            <person name="Picardeau M."/>
            <person name="Goarant C."/>
        </authorList>
    </citation>
    <scope>NUCLEOTIDE SEQUENCE [LARGE SCALE GENOMIC DNA]</scope>
    <source>
        <strain evidence="1 2">JW2-C-B1</strain>
    </source>
</reference>
<accession>A0ABX4N763</accession>
<sequence>MGYIVDQSAVYGHGERAGLPEGFGSVYGTSCKGEPTDATVFQEYSGGQGEDSNVQLSSVAGSILSQFPLGIQYPKISSMRNVVNEFGPLSGELIFAEMPEVPLPDFASYKLKIDSKSVMKAYLYDTPDQTSTSKKGFSYKSYGMIKRLEGETISNFYKWNIHKIEVGGENETDAILYLSSNVTFPQNLYSAEIHPDQVLYVRDSEDSDNDGKFRVVEVIDSLTVRIHNPSVAPQNIILGYVEILPKEWGDPLTLVSELVNQVFKSYGQRVPILYSSNLIQLTTGITTLGELYLEGMSLFKFIELVVDMLGGLWYCGVNADGFYFLEKKKETPIDKFAVGWDFNDIEVKIDRDWVWNYVEIFAKSDEGSGTVKLYSELNESSEKKWGRKTQSIEVPASFTKEIATIICKNLLELHKEPRVLITIKNAPFRHYEFGDYSIAFPQKSYYEILDDLDTLSGWSSSDPTKLYSELSNDTLVSGSKCHKLIFSNADFVTYKKVFNERKNGLTDFHFYLYATVKDDLTSNPDGMILFYVIDQNGTRHEKSFPIEIESKWIPCPWNIAALKIKKIVEVGFEFKNVPDSVIYFDELKVRSNTSITHTVPLVEVEYNNAPTKKNTKLTFGGKQTLEKYLSGYLAQIETLRYIARNR</sequence>
<organism evidence="1 2">
    <name type="scientific">Leptospira kmetyi</name>
    <dbReference type="NCBI Taxonomy" id="408139"/>
    <lineage>
        <taxon>Bacteria</taxon>
        <taxon>Pseudomonadati</taxon>
        <taxon>Spirochaetota</taxon>
        <taxon>Spirochaetia</taxon>
        <taxon>Leptospirales</taxon>
        <taxon>Leptospiraceae</taxon>
        <taxon>Leptospira</taxon>
    </lineage>
</organism>
<proteinExistence type="predicted"/>